<sequence length="70" mass="8173">MFFYEEFNDENIARLSKKIDDMGNVELCYLEDPTEPLLVSKLSLNGAPHKYKLYLPSTVEDLSRYNVKRA</sequence>
<comment type="caution">
    <text evidence="1">The sequence shown here is derived from an EMBL/GenBank/DDBJ whole genome shotgun (WGS) entry which is preliminary data.</text>
</comment>
<gene>
    <name evidence="1" type="ORF">DM01DRAFT_1330021</name>
</gene>
<accession>A0A1X2G2E8</accession>
<dbReference type="OrthoDB" id="2232825at2759"/>
<protein>
    <submittedName>
        <fullName evidence="1">Uncharacterized protein</fullName>
    </submittedName>
</protein>
<dbReference type="EMBL" id="MCGT01000064">
    <property type="protein sequence ID" value="ORX42677.1"/>
    <property type="molecule type" value="Genomic_DNA"/>
</dbReference>
<name>A0A1X2G2E8_9FUNG</name>
<dbReference type="Proteomes" id="UP000242146">
    <property type="component" value="Unassembled WGS sequence"/>
</dbReference>
<keyword evidence="2" id="KW-1185">Reference proteome</keyword>
<dbReference type="AlphaFoldDB" id="A0A1X2G2E8"/>
<proteinExistence type="predicted"/>
<reference evidence="1 2" key="1">
    <citation type="submission" date="2016-07" db="EMBL/GenBank/DDBJ databases">
        <title>Pervasive Adenine N6-methylation of Active Genes in Fungi.</title>
        <authorList>
            <consortium name="DOE Joint Genome Institute"/>
            <person name="Mondo S.J."/>
            <person name="Dannebaum R.O."/>
            <person name="Kuo R.C."/>
            <person name="Labutti K."/>
            <person name="Haridas S."/>
            <person name="Kuo A."/>
            <person name="Salamov A."/>
            <person name="Ahrendt S.R."/>
            <person name="Lipzen A."/>
            <person name="Sullivan W."/>
            <person name="Andreopoulos W.B."/>
            <person name="Clum A."/>
            <person name="Lindquist E."/>
            <person name="Daum C."/>
            <person name="Ramamoorthy G.K."/>
            <person name="Gryganskyi A."/>
            <person name="Culley D."/>
            <person name="Magnuson J.K."/>
            <person name="James T.Y."/>
            <person name="O'Malley M.A."/>
            <person name="Stajich J.E."/>
            <person name="Spatafora J.W."/>
            <person name="Visel A."/>
            <person name="Grigoriev I.V."/>
        </authorList>
    </citation>
    <scope>NUCLEOTIDE SEQUENCE [LARGE SCALE GENOMIC DNA]</scope>
    <source>
        <strain evidence="1 2">NRRL 3301</strain>
    </source>
</reference>
<evidence type="ECO:0000313" key="1">
    <source>
        <dbReference type="EMBL" id="ORX42677.1"/>
    </source>
</evidence>
<organism evidence="1 2">
    <name type="scientific">Hesseltinella vesiculosa</name>
    <dbReference type="NCBI Taxonomy" id="101127"/>
    <lineage>
        <taxon>Eukaryota</taxon>
        <taxon>Fungi</taxon>
        <taxon>Fungi incertae sedis</taxon>
        <taxon>Mucoromycota</taxon>
        <taxon>Mucoromycotina</taxon>
        <taxon>Mucoromycetes</taxon>
        <taxon>Mucorales</taxon>
        <taxon>Cunninghamellaceae</taxon>
        <taxon>Hesseltinella</taxon>
    </lineage>
</organism>
<evidence type="ECO:0000313" key="2">
    <source>
        <dbReference type="Proteomes" id="UP000242146"/>
    </source>
</evidence>